<dbReference type="InterPro" id="IPR014718">
    <property type="entry name" value="GH-type_carb-bd"/>
</dbReference>
<dbReference type="Pfam" id="PF01263">
    <property type="entry name" value="Aldose_epim"/>
    <property type="match status" value="1"/>
</dbReference>
<evidence type="ECO:0000256" key="4">
    <source>
        <dbReference type="PIRNR" id="PIRNR016020"/>
    </source>
</evidence>
<dbReference type="InterPro" id="IPR008183">
    <property type="entry name" value="Aldose_1/G6P_1-epimerase"/>
</dbReference>
<name>A0A4R2L719_9GAMM</name>
<gene>
    <name evidence="6" type="ORF">EV699_107124</name>
</gene>
<comment type="similarity">
    <text evidence="2 4">Belongs to the glucose-6-phosphate 1-epimerase family.</text>
</comment>
<dbReference type="PANTHER" id="PTHR11122">
    <property type="entry name" value="APOSPORY-ASSOCIATED PROTEIN C-RELATED"/>
    <property type="match status" value="1"/>
</dbReference>
<evidence type="ECO:0000313" key="7">
    <source>
        <dbReference type="Proteomes" id="UP000295765"/>
    </source>
</evidence>
<evidence type="ECO:0000256" key="5">
    <source>
        <dbReference type="PIRSR" id="PIRSR016020-1"/>
    </source>
</evidence>
<dbReference type="SUPFAM" id="SSF74650">
    <property type="entry name" value="Galactose mutarotase-like"/>
    <property type="match status" value="1"/>
</dbReference>
<evidence type="ECO:0000256" key="1">
    <source>
        <dbReference type="ARBA" id="ARBA00001096"/>
    </source>
</evidence>
<sequence length="283" mass="29698">MTAQSFSSLGPCIEACATDGSRLVVTTFGGQVLGWNTPDGRERLFVSATATTAGGQAIRGGVPVCWPQFSGQGPLPKHGLLRNRDWSVLTNDIDGDGRARVALRCEADAVTRAQWPHAFAATLVATVGGDTLELALTVRNTDAAPFSFTTALHGYWRVAELADVSLHGLEGHAFRDFTGTAGEAAGAPSAAALRFGPETDRVYADAPQPLTLDTGHGRLAFLQAGFTDTVVWNPGAERAAAIGDLEVDGWRRFVCVEAARIAVPVTLAPGAAWTGTQTVRALD</sequence>
<reference evidence="6 7" key="1">
    <citation type="submission" date="2019-03" db="EMBL/GenBank/DDBJ databases">
        <title>Genomic Encyclopedia of Type Strains, Phase IV (KMG-IV): sequencing the most valuable type-strain genomes for metagenomic binning, comparative biology and taxonomic classification.</title>
        <authorList>
            <person name="Goeker M."/>
        </authorList>
    </citation>
    <scope>NUCLEOTIDE SEQUENCE [LARGE SCALE GENOMIC DNA]</scope>
    <source>
        <strain evidence="6 7">DSM 25287</strain>
    </source>
</reference>
<accession>A0A4R2L719</accession>
<protein>
    <recommendedName>
        <fullName evidence="4">Putative glucose-6-phosphate 1-epimerase</fullName>
        <ecNumber evidence="4">5.1.3.15</ecNumber>
    </recommendedName>
</protein>
<dbReference type="PIRSF" id="PIRSF016020">
    <property type="entry name" value="PHexose_mutarotase"/>
    <property type="match status" value="1"/>
</dbReference>
<dbReference type="GO" id="GO:0047938">
    <property type="term" value="F:glucose-6-phosphate 1-epimerase activity"/>
    <property type="evidence" value="ECO:0007669"/>
    <property type="project" value="UniProtKB-UniRule"/>
</dbReference>
<dbReference type="InterPro" id="IPR025532">
    <property type="entry name" value="G6P_1-epimerase"/>
</dbReference>
<feature type="active site" evidence="5">
    <location>
        <position position="257"/>
    </location>
</feature>
<evidence type="ECO:0000256" key="3">
    <source>
        <dbReference type="ARBA" id="ARBA00023235"/>
    </source>
</evidence>
<proteinExistence type="inferred from homology"/>
<dbReference type="GO" id="GO:0030246">
    <property type="term" value="F:carbohydrate binding"/>
    <property type="evidence" value="ECO:0007669"/>
    <property type="project" value="UniProtKB-UniRule"/>
</dbReference>
<dbReference type="OrthoDB" id="9790727at2"/>
<evidence type="ECO:0000313" key="6">
    <source>
        <dbReference type="EMBL" id="TCO81731.1"/>
    </source>
</evidence>
<dbReference type="EMBL" id="SLWY01000007">
    <property type="protein sequence ID" value="TCO81731.1"/>
    <property type="molecule type" value="Genomic_DNA"/>
</dbReference>
<keyword evidence="3 4" id="KW-0413">Isomerase</keyword>
<dbReference type="GO" id="GO:0005737">
    <property type="term" value="C:cytoplasm"/>
    <property type="evidence" value="ECO:0007669"/>
    <property type="project" value="TreeGrafter"/>
</dbReference>
<dbReference type="EC" id="5.1.3.15" evidence="4"/>
<dbReference type="AlphaFoldDB" id="A0A4R2L719"/>
<dbReference type="InterPro" id="IPR011013">
    <property type="entry name" value="Gal_mutarotase_sf_dom"/>
</dbReference>
<dbReference type="RefSeq" id="WP_132540903.1">
    <property type="nucleotide sequence ID" value="NZ_SLWY01000007.1"/>
</dbReference>
<dbReference type="CDD" id="cd09020">
    <property type="entry name" value="D-hex-6-P-epi_like"/>
    <property type="match status" value="1"/>
</dbReference>
<dbReference type="GO" id="GO:0005975">
    <property type="term" value="P:carbohydrate metabolic process"/>
    <property type="evidence" value="ECO:0007669"/>
    <property type="project" value="InterPro"/>
</dbReference>
<comment type="caution">
    <text evidence="6">The sequence shown here is derived from an EMBL/GenBank/DDBJ whole genome shotgun (WGS) entry which is preliminary data.</text>
</comment>
<feature type="active site" evidence="5">
    <location>
        <position position="153"/>
    </location>
</feature>
<organism evidence="6 7">
    <name type="scientific">Plasticicumulans lactativorans</name>
    <dbReference type="NCBI Taxonomy" id="1133106"/>
    <lineage>
        <taxon>Bacteria</taxon>
        <taxon>Pseudomonadati</taxon>
        <taxon>Pseudomonadota</taxon>
        <taxon>Gammaproteobacteria</taxon>
        <taxon>Candidatus Competibacteraceae</taxon>
        <taxon>Plasticicumulans</taxon>
    </lineage>
</organism>
<comment type="catalytic activity">
    <reaction evidence="1">
        <text>alpha-D-glucose 6-phosphate = beta-D-glucose 6-phosphate</text>
        <dbReference type="Rhea" id="RHEA:16249"/>
        <dbReference type="ChEBI" id="CHEBI:58225"/>
        <dbReference type="ChEBI" id="CHEBI:58247"/>
        <dbReference type="EC" id="5.1.3.15"/>
    </reaction>
</comment>
<dbReference type="Proteomes" id="UP000295765">
    <property type="component" value="Unassembled WGS sequence"/>
</dbReference>
<dbReference type="Gene3D" id="2.70.98.10">
    <property type="match status" value="1"/>
</dbReference>
<dbReference type="PANTHER" id="PTHR11122:SF13">
    <property type="entry name" value="GLUCOSE-6-PHOSPHATE 1-EPIMERASE"/>
    <property type="match status" value="1"/>
</dbReference>
<evidence type="ECO:0000256" key="2">
    <source>
        <dbReference type="ARBA" id="ARBA00005866"/>
    </source>
</evidence>
<keyword evidence="7" id="KW-1185">Reference proteome</keyword>